<feature type="compositionally biased region" description="Polar residues" evidence="1">
    <location>
        <begin position="33"/>
        <end position="47"/>
    </location>
</feature>
<feature type="region of interest" description="Disordered" evidence="1">
    <location>
        <begin position="96"/>
        <end position="140"/>
    </location>
</feature>
<protein>
    <submittedName>
        <fullName evidence="2">Uncharacterized protein</fullName>
    </submittedName>
</protein>
<feature type="region of interest" description="Disordered" evidence="1">
    <location>
        <begin position="33"/>
        <end position="84"/>
    </location>
</feature>
<dbReference type="Proteomes" id="UP000281549">
    <property type="component" value="Unassembled WGS sequence"/>
</dbReference>
<feature type="region of interest" description="Disordered" evidence="1">
    <location>
        <begin position="244"/>
        <end position="267"/>
    </location>
</feature>
<evidence type="ECO:0000256" key="1">
    <source>
        <dbReference type="SAM" id="MobiDB-lite"/>
    </source>
</evidence>
<evidence type="ECO:0000313" key="3">
    <source>
        <dbReference type="Proteomes" id="UP000281549"/>
    </source>
</evidence>
<sequence>MAITDLNLLYELVASLPTIAQSMESAAQEIQNSRASNVFEHSTQNSPLVRRRGRRSISHSQNASYLLEGDDEMSGRSRRRRRNSILDEVDTGVLSTSLPLPSSSANVFRSPLSQRSQSQRSRKDSRSEMAASDEDGQQGSSAMMELAANAGGLSLGSVTVRRPSEAFYDVESRLRKSIRKYCHSDILNWIEDQVLRFLSVILPVDAGNVPGFISRRDGTGKREFQDTDSGFYCSCSVGRSENVNSALMSPRSRKNRKGKQRKSSRDDPIVVCFQS</sequence>
<proteinExistence type="predicted"/>
<gene>
    <name evidence="2" type="ORF">ROZALSC1DRAFT_29227</name>
</gene>
<organism evidence="2 3">
    <name type="scientific">Rozella allomycis (strain CSF55)</name>
    <dbReference type="NCBI Taxonomy" id="988480"/>
    <lineage>
        <taxon>Eukaryota</taxon>
        <taxon>Fungi</taxon>
        <taxon>Fungi incertae sedis</taxon>
        <taxon>Cryptomycota</taxon>
        <taxon>Cryptomycota incertae sedis</taxon>
        <taxon>Rozella</taxon>
    </lineage>
</organism>
<name>A0A4P9YJW5_ROZAC</name>
<dbReference type="EMBL" id="ML005287">
    <property type="protein sequence ID" value="RKP19141.1"/>
    <property type="molecule type" value="Genomic_DNA"/>
</dbReference>
<evidence type="ECO:0000313" key="2">
    <source>
        <dbReference type="EMBL" id="RKP19141.1"/>
    </source>
</evidence>
<dbReference type="AlphaFoldDB" id="A0A4P9YJW5"/>
<reference evidence="3" key="1">
    <citation type="journal article" date="2018" name="Nat. Microbiol.">
        <title>Leveraging single-cell genomics to expand the fungal tree of life.</title>
        <authorList>
            <person name="Ahrendt S.R."/>
            <person name="Quandt C.A."/>
            <person name="Ciobanu D."/>
            <person name="Clum A."/>
            <person name="Salamov A."/>
            <person name="Andreopoulos B."/>
            <person name="Cheng J.F."/>
            <person name="Woyke T."/>
            <person name="Pelin A."/>
            <person name="Henrissat B."/>
            <person name="Reynolds N.K."/>
            <person name="Benny G.L."/>
            <person name="Smith M.E."/>
            <person name="James T.Y."/>
            <person name="Grigoriev I.V."/>
        </authorList>
    </citation>
    <scope>NUCLEOTIDE SEQUENCE [LARGE SCALE GENOMIC DNA]</scope>
    <source>
        <strain evidence="3">CSF55</strain>
    </source>
</reference>
<feature type="compositionally biased region" description="Low complexity" evidence="1">
    <location>
        <begin position="96"/>
        <end position="119"/>
    </location>
</feature>
<feature type="non-terminal residue" evidence="2">
    <location>
        <position position="275"/>
    </location>
</feature>
<accession>A0A4P9YJW5</accession>
<feature type="compositionally biased region" description="Basic residues" evidence="1">
    <location>
        <begin position="251"/>
        <end position="262"/>
    </location>
</feature>